<proteinExistence type="predicted"/>
<organism evidence="1">
    <name type="scientific">Bacteroides ovatus</name>
    <dbReference type="NCBI Taxonomy" id="28116"/>
    <lineage>
        <taxon>Bacteria</taxon>
        <taxon>Pseudomonadati</taxon>
        <taxon>Bacteroidota</taxon>
        <taxon>Bacteroidia</taxon>
        <taxon>Bacteroidales</taxon>
        <taxon>Bacteroidaceae</taxon>
        <taxon>Bacteroides</taxon>
    </lineage>
</organism>
<protein>
    <submittedName>
        <fullName evidence="1">Uncharacterized protein</fullName>
    </submittedName>
</protein>
<gene>
    <name evidence="1" type="ORF">BOLFYP28_00252</name>
</gene>
<dbReference type="EMBL" id="CACRTD010000028">
    <property type="protein sequence ID" value="VYT14262.1"/>
    <property type="molecule type" value="Genomic_DNA"/>
</dbReference>
<sequence length="101" mass="11732">MKRYNKQQVMKDAHRLYKNDFQRRGRSWSECLKAAWSWERDAVKTREEKAAKLDAMIAASWAAHNARKNESVHKNEFEGLSADAVSWAMGYNRGNGFYCGD</sequence>
<reference evidence="1" key="1">
    <citation type="submission" date="2019-11" db="EMBL/GenBank/DDBJ databases">
        <authorList>
            <person name="Feng L."/>
        </authorList>
    </citation>
    <scope>NUCLEOTIDE SEQUENCE</scope>
    <source>
        <strain evidence="1">BovatusLFYP28</strain>
    </source>
</reference>
<dbReference type="AlphaFoldDB" id="A0A6N2UBJ2"/>
<name>A0A6N2UBJ2_BACOV</name>
<evidence type="ECO:0000313" key="1">
    <source>
        <dbReference type="EMBL" id="VYT14262.1"/>
    </source>
</evidence>
<accession>A0A6N2UBJ2</accession>
<dbReference type="RefSeq" id="WP_181993222.1">
    <property type="nucleotide sequence ID" value="NZ_CACRTD010000028.1"/>
</dbReference>